<dbReference type="Gene3D" id="2.60.40.1240">
    <property type="match status" value="1"/>
</dbReference>
<keyword evidence="3" id="KW-0812">Transmembrane</keyword>
<dbReference type="EMBL" id="AP019377">
    <property type="protein sequence ID" value="BBH92430.1"/>
    <property type="molecule type" value="Genomic_DNA"/>
</dbReference>
<evidence type="ECO:0000313" key="4">
    <source>
        <dbReference type="EMBL" id="BBH92430.1"/>
    </source>
</evidence>
<keyword evidence="1" id="KW-0732">Signal</keyword>
<feature type="compositionally biased region" description="Low complexity" evidence="2">
    <location>
        <begin position="173"/>
        <end position="190"/>
    </location>
</feature>
<keyword evidence="3" id="KW-1133">Transmembrane helix</keyword>
<dbReference type="InterPro" id="IPR029050">
    <property type="entry name" value="Immunoprotect_excell_Ig-like"/>
</dbReference>
<feature type="compositionally biased region" description="Low complexity" evidence="2">
    <location>
        <begin position="79"/>
        <end position="93"/>
    </location>
</feature>
<keyword evidence="3" id="KW-0472">Membrane</keyword>
<evidence type="ECO:0008006" key="5">
    <source>
        <dbReference type="Google" id="ProtNLM"/>
    </source>
</evidence>
<evidence type="ECO:0000256" key="2">
    <source>
        <dbReference type="SAM" id="MobiDB-lite"/>
    </source>
</evidence>
<proteinExistence type="predicted"/>
<dbReference type="AlphaFoldDB" id="A0A455SXP2"/>
<gene>
    <name evidence="4" type="ORF">KTA_06290</name>
</gene>
<accession>A0A455SXP2</accession>
<organism evidence="4">
    <name type="scientific">Thermogemmatispora argillosa</name>
    <dbReference type="NCBI Taxonomy" id="2045280"/>
    <lineage>
        <taxon>Bacteria</taxon>
        <taxon>Bacillati</taxon>
        <taxon>Chloroflexota</taxon>
        <taxon>Ktedonobacteria</taxon>
        <taxon>Thermogemmatisporales</taxon>
        <taxon>Thermogemmatisporaceae</taxon>
        <taxon>Thermogemmatispora</taxon>
    </lineage>
</organism>
<feature type="transmembrane region" description="Helical" evidence="3">
    <location>
        <begin position="133"/>
        <end position="163"/>
    </location>
</feature>
<feature type="region of interest" description="Disordered" evidence="2">
    <location>
        <begin position="39"/>
        <end position="125"/>
    </location>
</feature>
<evidence type="ECO:0000256" key="1">
    <source>
        <dbReference type="ARBA" id="ARBA00022729"/>
    </source>
</evidence>
<sequence>MESSSRFCPNCGTPLFEKQAFCSMCGTALTMGAGEATLPAGAEGSAGSAESTPTTAVPPQPPPPPLSSNQPDSDWFPAQFSSQQPSGSGHQQSEYIPPPPPPSYGQQGAPLPSQPDGVPPPYARPQQNAGRGVIAGLGCGMLLVILLIVLVCGALGLGGYLFLRNLASATTTAVSSSSSHTSGSSGGATSRTKTPTSIPTRTFAVNGTLTYSSITITVVNAQLASRFPDDAATSDQTAVLRLTLKENNATANFPLYFYSDSAHLILPDQSSISVSDVQYNGAPNPNTTRTNWLDFPVPPTVDVSRTILRLGAPGEAKMDIPLQNNPDLSKYQPVTTKPTNAQTTYAGLKWTVTETTVSWSYNGKQAESGKRFLILSFRIDNPSSRDVFFDVNDFMRLQVGSDRSAPIANTLNGVVNAGTTNHTGVVVFALPEGTTSCTLIMMPVEVLPNSQQTQISLALS</sequence>
<feature type="compositionally biased region" description="Pro residues" evidence="2">
    <location>
        <begin position="56"/>
        <end position="66"/>
    </location>
</feature>
<feature type="region of interest" description="Disordered" evidence="2">
    <location>
        <begin position="173"/>
        <end position="199"/>
    </location>
</feature>
<feature type="compositionally biased region" description="Low complexity" evidence="2">
    <location>
        <begin position="40"/>
        <end position="55"/>
    </location>
</feature>
<name>A0A455SXP2_9CHLR</name>
<protein>
    <recommendedName>
        <fullName evidence="5">Zinc-ribbon domain-containing protein</fullName>
    </recommendedName>
</protein>
<evidence type="ECO:0000256" key="3">
    <source>
        <dbReference type="SAM" id="Phobius"/>
    </source>
</evidence>
<reference evidence="4" key="1">
    <citation type="submission" date="2018-12" db="EMBL/GenBank/DDBJ databases">
        <title>Novel natural products biosynthetic potential of the class Ktedonobacteria.</title>
        <authorList>
            <person name="Zheng Y."/>
            <person name="Saitou A."/>
            <person name="Wang C.M."/>
            <person name="Toyoda A."/>
            <person name="Minakuchi Y."/>
            <person name="Sekiguchi Y."/>
            <person name="Ueda K."/>
            <person name="Takano H."/>
            <person name="Sakai Y."/>
            <person name="Yokota A."/>
            <person name="Yabe S."/>
        </authorList>
    </citation>
    <scope>NUCLEOTIDE SEQUENCE</scope>
    <source>
        <strain evidence="4">A3-2</strain>
    </source>
</reference>